<reference evidence="1" key="1">
    <citation type="submission" date="2021-02" db="EMBL/GenBank/DDBJ databases">
        <authorList>
            <consortium name="DOE Joint Genome Institute"/>
            <person name="Ahrendt S."/>
            <person name="Looney B.P."/>
            <person name="Miyauchi S."/>
            <person name="Morin E."/>
            <person name="Drula E."/>
            <person name="Courty P.E."/>
            <person name="Chicoki N."/>
            <person name="Fauchery L."/>
            <person name="Kohler A."/>
            <person name="Kuo A."/>
            <person name="Labutti K."/>
            <person name="Pangilinan J."/>
            <person name="Lipzen A."/>
            <person name="Riley R."/>
            <person name="Andreopoulos W."/>
            <person name="He G."/>
            <person name="Johnson J."/>
            <person name="Barry K.W."/>
            <person name="Grigoriev I.V."/>
            <person name="Nagy L."/>
            <person name="Hibbett D."/>
            <person name="Henrissat B."/>
            <person name="Matheny P.B."/>
            <person name="Labbe J."/>
            <person name="Martin F."/>
        </authorList>
    </citation>
    <scope>NUCLEOTIDE SEQUENCE</scope>
    <source>
        <strain evidence="1">FP105234-sp</strain>
    </source>
</reference>
<sequence>MDSPDPSHAALHDLDAATDTSLSEVDADNLSDSDWLDISSRESEDAGSTGLPESDLDEGYGRPLSRRSFSSVSSSRDHEVEAWEGLVDSTDDEGLPSDVPELTEDAIGRLYVHNPIGHGYSEQHRVEEALDQSLVSTLSGSRASSLSPSGSVHATRTRDLRLSFPDPLTSSRDELPASFISVKPLKREPLPFTDDDLENDFPALLPHEDPGRASTPAVLRPGQPDIDFEITVYGSASRDPWTIPEALLERLALAAGFTLSHRHAQSEWASTYWLNVKGGTQNTHRVTVIHRVESYQQPRFKGLFAKPSLAIICLPSPLRSLPIHHTRYLPVLCGPPLDFDSQGIAERDAKRKWASLDVPVNKWMLRDLRPSVNAIIREHDLDALEPSDVALAFQPLISQRRSVFKAIKARISATPAMSILAILSLVIGYIVSRTFPTAVPTPSHGVHVLQEPYQLANNSAPSISSTSLSLSSANEVSVAVIVQTPSSLSTIASKPHLLLGRTPVARPVVKGSQTPAQEPHKKAEAGEPRSLMAIGQFPTSLSLAARSKALALLRQSTVDTTSITTTSVPEASKSIYSLSTRLASSLSEMFNVKVLAGALHADMKELLEALDELVRVLGVQASNALSLTKAGSENLREQLRRRHRQAQDRARTIRARGEKALTTLGKQAQASVDQARSRARAARKALTERVGKEVDGARRKGKEWEKTVGQRVREKRSAQGSNLKHGVNKARSRARRGMSKAKQGMGKAKHRMGL</sequence>
<proteinExistence type="predicted"/>
<evidence type="ECO:0000313" key="2">
    <source>
        <dbReference type="Proteomes" id="UP000814033"/>
    </source>
</evidence>
<name>A0ACB8S1Q8_9AGAM</name>
<evidence type="ECO:0000313" key="1">
    <source>
        <dbReference type="EMBL" id="KAI0049748.1"/>
    </source>
</evidence>
<comment type="caution">
    <text evidence="1">The sequence shown here is derived from an EMBL/GenBank/DDBJ whole genome shotgun (WGS) entry which is preliminary data.</text>
</comment>
<protein>
    <submittedName>
        <fullName evidence="1">Uncharacterized protein</fullName>
    </submittedName>
</protein>
<dbReference type="Proteomes" id="UP000814033">
    <property type="component" value="Unassembled WGS sequence"/>
</dbReference>
<accession>A0ACB8S1Q8</accession>
<keyword evidence="2" id="KW-1185">Reference proteome</keyword>
<organism evidence="1 2">
    <name type="scientific">Auriscalpium vulgare</name>
    <dbReference type="NCBI Taxonomy" id="40419"/>
    <lineage>
        <taxon>Eukaryota</taxon>
        <taxon>Fungi</taxon>
        <taxon>Dikarya</taxon>
        <taxon>Basidiomycota</taxon>
        <taxon>Agaricomycotina</taxon>
        <taxon>Agaricomycetes</taxon>
        <taxon>Russulales</taxon>
        <taxon>Auriscalpiaceae</taxon>
        <taxon>Auriscalpium</taxon>
    </lineage>
</organism>
<dbReference type="EMBL" id="MU275869">
    <property type="protein sequence ID" value="KAI0049748.1"/>
    <property type="molecule type" value="Genomic_DNA"/>
</dbReference>
<gene>
    <name evidence="1" type="ORF">FA95DRAFT_1556437</name>
</gene>
<reference evidence="1" key="2">
    <citation type="journal article" date="2022" name="New Phytol.">
        <title>Evolutionary transition to the ectomycorrhizal habit in the genomes of a hyperdiverse lineage of mushroom-forming fungi.</title>
        <authorList>
            <person name="Looney B."/>
            <person name="Miyauchi S."/>
            <person name="Morin E."/>
            <person name="Drula E."/>
            <person name="Courty P.E."/>
            <person name="Kohler A."/>
            <person name="Kuo A."/>
            <person name="LaButti K."/>
            <person name="Pangilinan J."/>
            <person name="Lipzen A."/>
            <person name="Riley R."/>
            <person name="Andreopoulos W."/>
            <person name="He G."/>
            <person name="Johnson J."/>
            <person name="Nolan M."/>
            <person name="Tritt A."/>
            <person name="Barry K.W."/>
            <person name="Grigoriev I.V."/>
            <person name="Nagy L.G."/>
            <person name="Hibbett D."/>
            <person name="Henrissat B."/>
            <person name="Matheny P.B."/>
            <person name="Labbe J."/>
            <person name="Martin F.M."/>
        </authorList>
    </citation>
    <scope>NUCLEOTIDE SEQUENCE</scope>
    <source>
        <strain evidence="1">FP105234-sp</strain>
    </source>
</reference>